<organism evidence="1 2">
    <name type="scientific">Cinchona calisaya</name>
    <dbReference type="NCBI Taxonomy" id="153742"/>
    <lineage>
        <taxon>Eukaryota</taxon>
        <taxon>Viridiplantae</taxon>
        <taxon>Streptophyta</taxon>
        <taxon>Embryophyta</taxon>
        <taxon>Tracheophyta</taxon>
        <taxon>Spermatophyta</taxon>
        <taxon>Magnoliopsida</taxon>
        <taxon>eudicotyledons</taxon>
        <taxon>Gunneridae</taxon>
        <taxon>Pentapetalae</taxon>
        <taxon>asterids</taxon>
        <taxon>lamiids</taxon>
        <taxon>Gentianales</taxon>
        <taxon>Rubiaceae</taxon>
        <taxon>Cinchonoideae</taxon>
        <taxon>Cinchoneae</taxon>
        <taxon>Cinchona</taxon>
    </lineage>
</organism>
<sequence>MYVLLLMRSIEGPHGGLNDTSIDEMTGYGDHEEEMEECLPSIRKNAYLALERTEEMIEREAMDRGFLLREPLEPFDDVNLDRRELRIPRAFAFLNLPSSREMTANQLLNTLVDSPSSAVRKVNITSLRYGYIHILWQAQYLSGTQDCHPN</sequence>
<protein>
    <submittedName>
        <fullName evidence="1">Uncharacterized protein</fullName>
    </submittedName>
</protein>
<evidence type="ECO:0000313" key="1">
    <source>
        <dbReference type="EMBL" id="KAL3498350.1"/>
    </source>
</evidence>
<keyword evidence="2" id="KW-1185">Reference proteome</keyword>
<reference evidence="1 2" key="1">
    <citation type="submission" date="2024-11" db="EMBL/GenBank/DDBJ databases">
        <title>A near-complete genome assembly of Cinchona calisaya.</title>
        <authorList>
            <person name="Lian D.C."/>
            <person name="Zhao X.W."/>
            <person name="Wei L."/>
        </authorList>
    </citation>
    <scope>NUCLEOTIDE SEQUENCE [LARGE SCALE GENOMIC DNA]</scope>
    <source>
        <tissue evidence="1">Nenye</tissue>
    </source>
</reference>
<dbReference type="EMBL" id="JBJUIK010000017">
    <property type="protein sequence ID" value="KAL3498350.1"/>
    <property type="molecule type" value="Genomic_DNA"/>
</dbReference>
<proteinExistence type="predicted"/>
<accession>A0ABD2XVY1</accession>
<dbReference type="AlphaFoldDB" id="A0ABD2XVY1"/>
<comment type="caution">
    <text evidence="1">The sequence shown here is derived from an EMBL/GenBank/DDBJ whole genome shotgun (WGS) entry which is preliminary data.</text>
</comment>
<dbReference type="Proteomes" id="UP001630127">
    <property type="component" value="Unassembled WGS sequence"/>
</dbReference>
<name>A0ABD2XVY1_9GENT</name>
<gene>
    <name evidence="1" type="ORF">ACH5RR_041082</name>
</gene>
<evidence type="ECO:0000313" key="2">
    <source>
        <dbReference type="Proteomes" id="UP001630127"/>
    </source>
</evidence>